<dbReference type="STRING" id="404692.A0A0J6YB46"/>
<feature type="region of interest" description="Disordered" evidence="1">
    <location>
        <begin position="433"/>
        <end position="498"/>
    </location>
</feature>
<feature type="compositionally biased region" description="Polar residues" evidence="1">
    <location>
        <begin position="315"/>
        <end position="332"/>
    </location>
</feature>
<feature type="domain" description="Atos-like conserved" evidence="2">
    <location>
        <begin position="353"/>
        <end position="427"/>
    </location>
</feature>
<dbReference type="Proteomes" id="UP000054565">
    <property type="component" value="Unassembled WGS sequence"/>
</dbReference>
<dbReference type="PANTHER" id="PTHR13199">
    <property type="entry name" value="GH03947P"/>
    <property type="match status" value="1"/>
</dbReference>
<dbReference type="OrthoDB" id="8625101at2759"/>
<dbReference type="InterPro" id="IPR033473">
    <property type="entry name" value="Atos-like_C"/>
</dbReference>
<feature type="compositionally biased region" description="Basic and acidic residues" evidence="1">
    <location>
        <begin position="141"/>
        <end position="166"/>
    </location>
</feature>
<proteinExistence type="predicted"/>
<dbReference type="InterPro" id="IPR051506">
    <property type="entry name" value="ATOS_Transcription_Regulators"/>
</dbReference>
<dbReference type="SMART" id="SM01177">
    <property type="entry name" value="DUF4210"/>
    <property type="match status" value="1"/>
</dbReference>
<feature type="compositionally biased region" description="Basic and acidic residues" evidence="1">
    <location>
        <begin position="33"/>
        <end position="75"/>
    </location>
</feature>
<dbReference type="EMBL" id="DS028094">
    <property type="protein sequence ID" value="KMP04003.1"/>
    <property type="molecule type" value="Genomic_DNA"/>
</dbReference>
<dbReference type="PANTHER" id="PTHR13199:SF11">
    <property type="entry name" value="PROTEIN ATOSSA"/>
    <property type="match status" value="1"/>
</dbReference>
<feature type="region of interest" description="Disordered" evidence="1">
    <location>
        <begin position="305"/>
        <end position="332"/>
    </location>
</feature>
<feature type="compositionally biased region" description="Basic and acidic residues" evidence="1">
    <location>
        <begin position="92"/>
        <end position="109"/>
    </location>
</feature>
<feature type="region of interest" description="Disordered" evidence="1">
    <location>
        <begin position="629"/>
        <end position="692"/>
    </location>
</feature>
<evidence type="ECO:0000313" key="4">
    <source>
        <dbReference type="Proteomes" id="UP000054565"/>
    </source>
</evidence>
<protein>
    <recommendedName>
        <fullName evidence="2">Atos-like conserved domain-containing protein</fullName>
    </recommendedName>
</protein>
<gene>
    <name evidence="3" type="ORF">CIRG_03695</name>
</gene>
<accession>A0A0J6YB46</accession>
<dbReference type="InterPro" id="IPR025261">
    <property type="entry name" value="Atos-like_cons_dom"/>
</dbReference>
<dbReference type="AlphaFoldDB" id="A0A0J6YB46"/>
<evidence type="ECO:0000259" key="2">
    <source>
        <dbReference type="SMART" id="SM01177"/>
    </source>
</evidence>
<evidence type="ECO:0000313" key="3">
    <source>
        <dbReference type="EMBL" id="KMP04003.1"/>
    </source>
</evidence>
<reference evidence="4" key="1">
    <citation type="journal article" date="2010" name="Genome Res.">
        <title>Population genomic sequencing of Coccidioides fungi reveals recent hybridization and transposon control.</title>
        <authorList>
            <person name="Neafsey D.E."/>
            <person name="Barker B.M."/>
            <person name="Sharpton T.J."/>
            <person name="Stajich J.E."/>
            <person name="Park D.J."/>
            <person name="Whiston E."/>
            <person name="Hung C.-Y."/>
            <person name="McMahan C."/>
            <person name="White J."/>
            <person name="Sykes S."/>
            <person name="Heiman D."/>
            <person name="Young S."/>
            <person name="Zeng Q."/>
            <person name="Abouelleil A."/>
            <person name="Aftuck L."/>
            <person name="Bessette D."/>
            <person name="Brown A."/>
            <person name="FitzGerald M."/>
            <person name="Lui A."/>
            <person name="Macdonald J.P."/>
            <person name="Priest M."/>
            <person name="Orbach M.J."/>
            <person name="Galgiani J.N."/>
            <person name="Kirkland T.N."/>
            <person name="Cole G.T."/>
            <person name="Birren B.W."/>
            <person name="Henn M.R."/>
            <person name="Taylor J.W."/>
            <person name="Rounsley S.D."/>
        </authorList>
    </citation>
    <scope>NUCLEOTIDE SEQUENCE [LARGE SCALE GENOMIC DNA]</scope>
    <source>
        <strain evidence="4">RMSCC 2394</strain>
    </source>
</reference>
<organism evidence="3 4">
    <name type="scientific">Coccidioides immitis RMSCC 2394</name>
    <dbReference type="NCBI Taxonomy" id="404692"/>
    <lineage>
        <taxon>Eukaryota</taxon>
        <taxon>Fungi</taxon>
        <taxon>Dikarya</taxon>
        <taxon>Ascomycota</taxon>
        <taxon>Pezizomycotina</taxon>
        <taxon>Eurotiomycetes</taxon>
        <taxon>Eurotiomycetidae</taxon>
        <taxon>Onygenales</taxon>
        <taxon>Onygenaceae</taxon>
        <taxon>Coccidioides</taxon>
    </lineage>
</organism>
<sequence>MPIFQDPDRQRDCSDPPWPDDRSYIQCPADIELNGRHDKVMTDITPRESRMESENRPTLRTSSREELIQRIKRGESPTWVPSRSLEEYFAIHGDDPQTRLEELQKRERLSVSPSNEEGSESPERCSRSQSRCGPLLDSPIEIERPRSALHSGDFREHSPESPEKLQEGNLDGQSGYQVLSTSPPAPWYLGSPESRLKSLSFQEESSPMPAMRPLPSLGRLRAPSVSSFSANYVLKPPTSPLVHQANNPDLDMPHNIDSLDLSPCSEKANRRRTLPPEAFQTSQHIHSWGHGYGTSPGFNHREGVFSHQGHRPRRSLTSGFTLQPASSPQNSFLSRIRRPSQSSDAAPLYHASMVGSFEESILRGRMSMSPSKPLDFTAQVGVLGRGQCKANLKCPPHVTVLFPAVFYSYPTSSGGRTISDDSPSPYVGYIDIENSFPGEVRPPRKSSRQTTIPPRNPFPTHANEERIPQKTQSSPQERRVREKKSRRPQSAKCPPGGCYRIPQQGQLQIVIKNPNKTAVKLFLVPYDLEGMEPGTKTFVRQRSYSIGPAVDSPLTSGTVLDSSIAESSQGPGGSADDKPVLRYLIHVNICCPSKGRFYLYSGIRVVFANRVPDGKEKLRNEVHYPEPRYSPYKPVKDTSASMKMEPPLRRKSDGPGFRLQGSVDAGERLPSKTTQFGAPLPTPQPSAPSMFRNRTNPIAPREMTMAIDPDYIPEGRYVLESSPSQSLAGVSFPRFEPSPPQIRAYMSRSDTQEETCSLRESDAGYVKQTRPLGYAHNGVESLLAQKLRNFNETKQELPDPEI</sequence>
<dbReference type="Pfam" id="PF13915">
    <property type="entry name" value="DUF4210"/>
    <property type="match status" value="1"/>
</dbReference>
<evidence type="ECO:0000256" key="1">
    <source>
        <dbReference type="SAM" id="MobiDB-lite"/>
    </source>
</evidence>
<dbReference type="Pfam" id="PF13889">
    <property type="entry name" value="Chromosome_seg"/>
    <property type="match status" value="1"/>
</dbReference>
<feature type="compositionally biased region" description="Basic and acidic residues" evidence="1">
    <location>
        <begin position="1"/>
        <end position="23"/>
    </location>
</feature>
<name>A0A0J6YB46_COCIT</name>
<feature type="compositionally biased region" description="Polar residues" evidence="1">
    <location>
        <begin position="171"/>
        <end position="182"/>
    </location>
</feature>
<feature type="region of interest" description="Disordered" evidence="1">
    <location>
        <begin position="1"/>
        <end position="191"/>
    </location>
</feature>